<dbReference type="RefSeq" id="XP_013758190.1">
    <property type="nucleotide sequence ID" value="XM_013902736.1"/>
</dbReference>
<dbReference type="AlphaFoldDB" id="A0A0L0DAB2"/>
<feature type="compositionally biased region" description="Low complexity" evidence="1">
    <location>
        <begin position="20"/>
        <end position="54"/>
    </location>
</feature>
<feature type="region of interest" description="Disordered" evidence="1">
    <location>
        <begin position="67"/>
        <end position="96"/>
    </location>
</feature>
<evidence type="ECO:0000313" key="3">
    <source>
        <dbReference type="Proteomes" id="UP000054408"/>
    </source>
</evidence>
<gene>
    <name evidence="2" type="ORF">AMSG_05149</name>
</gene>
<keyword evidence="3" id="KW-1185">Reference proteome</keyword>
<name>A0A0L0DAB2_THETB</name>
<dbReference type="GeneID" id="25564620"/>
<accession>A0A0L0DAB2</accession>
<protein>
    <submittedName>
        <fullName evidence="2">Uncharacterized protein</fullName>
    </submittedName>
</protein>
<proteinExistence type="predicted"/>
<evidence type="ECO:0000313" key="2">
    <source>
        <dbReference type="EMBL" id="KNC49170.1"/>
    </source>
</evidence>
<dbReference type="EMBL" id="GL349453">
    <property type="protein sequence ID" value="KNC49170.1"/>
    <property type="molecule type" value="Genomic_DNA"/>
</dbReference>
<dbReference type="Proteomes" id="UP000054408">
    <property type="component" value="Unassembled WGS sequence"/>
</dbReference>
<feature type="region of interest" description="Disordered" evidence="1">
    <location>
        <begin position="18"/>
        <end position="54"/>
    </location>
</feature>
<organism evidence="2 3">
    <name type="scientific">Thecamonas trahens ATCC 50062</name>
    <dbReference type="NCBI Taxonomy" id="461836"/>
    <lineage>
        <taxon>Eukaryota</taxon>
        <taxon>Apusozoa</taxon>
        <taxon>Apusomonadida</taxon>
        <taxon>Apusomonadidae</taxon>
        <taxon>Thecamonas</taxon>
    </lineage>
</organism>
<evidence type="ECO:0000256" key="1">
    <source>
        <dbReference type="SAM" id="MobiDB-lite"/>
    </source>
</evidence>
<reference evidence="2 3" key="1">
    <citation type="submission" date="2010-05" db="EMBL/GenBank/DDBJ databases">
        <title>The Genome Sequence of Thecamonas trahens ATCC 50062.</title>
        <authorList>
            <consortium name="The Broad Institute Genome Sequencing Platform"/>
            <person name="Russ C."/>
            <person name="Cuomo C."/>
            <person name="Shea T."/>
            <person name="Young S.K."/>
            <person name="Zeng Q."/>
            <person name="Koehrsen M."/>
            <person name="Haas B."/>
            <person name="Borodovsky M."/>
            <person name="Guigo R."/>
            <person name="Alvarado L."/>
            <person name="Berlin A."/>
            <person name="Bochicchio J."/>
            <person name="Borenstein D."/>
            <person name="Chapman S."/>
            <person name="Chen Z."/>
            <person name="Freedman E."/>
            <person name="Gellesch M."/>
            <person name="Goldberg J."/>
            <person name="Griggs A."/>
            <person name="Gujja S."/>
            <person name="Heilman E."/>
            <person name="Heiman D."/>
            <person name="Hepburn T."/>
            <person name="Howarth C."/>
            <person name="Jen D."/>
            <person name="Larson L."/>
            <person name="Mehta T."/>
            <person name="Park D."/>
            <person name="Pearson M."/>
            <person name="Roberts A."/>
            <person name="Saif S."/>
            <person name="Shenoy N."/>
            <person name="Sisk P."/>
            <person name="Stolte C."/>
            <person name="Sykes S."/>
            <person name="Thomson T."/>
            <person name="Walk T."/>
            <person name="White J."/>
            <person name="Yandava C."/>
            <person name="Burger G."/>
            <person name="Gray M.W."/>
            <person name="Holland P.W.H."/>
            <person name="King N."/>
            <person name="Lang F.B.F."/>
            <person name="Roger A.J."/>
            <person name="Ruiz-Trillo I."/>
            <person name="Lander E."/>
            <person name="Nusbaum C."/>
        </authorList>
    </citation>
    <scope>NUCLEOTIDE SEQUENCE [LARGE SCALE GENOMIC DNA]</scope>
    <source>
        <strain evidence="2 3">ATCC 50062</strain>
    </source>
</reference>
<sequence length="645" mass="67584">MTIYRAYLLRKADEALGTPSGWAGRSAGRATGRGSGSAEQFRDSPTSAAAATNASPLPNLSSVLSLSALSPSPSPPTSGAVGRTHSSPALASSPLRTVAFGRSRSRALKMGGRGSPLAAGAATGAPGSADEVLGRVLLAIRFDAAGVAHRVPRSSDTSTGPDDASLTDMLSIPHSRLTTAVTRRGVWVQAAAGAGSATLPHALGAHIVHGTKVSLIVLADGDAHGVTEDGAAVLEVLDAELASLARPTQFRELDPPSPVFLDFARMLLLLAFTRDPVLAHARVSLVAGGGGAGYGGGGGCDDAISWASHSSSSSGGGEGASSSVAGAFSLASLVDTLSKLGVTPGVFWTAEEAATVRTTSASWMLFQTEVFHEADDERSSPALSKFVDVLLREAEAAAAGEPSLWLLTLAEMAIYFGKDETVDEVVKFVRLAANTGLVRVETAVAVSDVFVPTPRGLALCTPEWWEAFGQRSDLPLGYATAGQVLLDLLLTRYECIQSVAARLRRRLPRLGLDVAGVMALVEMLVAERVVKRVYMVPFIDFMRFFRDCTLSGVHPDMMQRLLQLEPYFEHASARRYTLEELLALVNLRAGANPPLTFETLVGDLDSLDISLSWFVLDDAGVLVPASTVALNGSSVDCSWAACCRR</sequence>